<evidence type="ECO:0000313" key="2">
    <source>
        <dbReference type="Proteomes" id="UP000033615"/>
    </source>
</evidence>
<dbReference type="AlphaFoldDB" id="A0A1V4CVF2"/>
<dbReference type="Proteomes" id="UP000033615">
    <property type="component" value="Unassembled WGS sequence"/>
</dbReference>
<organism evidence="1 2">
    <name type="scientific">Streptomyces antioxidans</name>
    <dbReference type="NCBI Taxonomy" id="1507734"/>
    <lineage>
        <taxon>Bacteria</taxon>
        <taxon>Bacillati</taxon>
        <taxon>Actinomycetota</taxon>
        <taxon>Actinomycetes</taxon>
        <taxon>Kitasatosporales</taxon>
        <taxon>Streptomycetaceae</taxon>
        <taxon>Streptomyces</taxon>
    </lineage>
</organism>
<reference evidence="1" key="1">
    <citation type="submission" date="2016-12" db="EMBL/GenBank/DDBJ databases">
        <title>Genome sequence of Streptomyces antioxidans MUSC 164.</title>
        <authorList>
            <person name="Lee L.-H."/>
            <person name="Ser H.-L."/>
        </authorList>
    </citation>
    <scope>NUCLEOTIDE SEQUENCE [LARGE SCALE GENOMIC DNA]</scope>
    <source>
        <strain evidence="1">MUSC 164</strain>
    </source>
</reference>
<name>A0A1V4CVF2_9ACTN</name>
<protein>
    <submittedName>
        <fullName evidence="1">Uncharacterized protein</fullName>
    </submittedName>
</protein>
<gene>
    <name evidence="1" type="ORF">VT50_0234710</name>
</gene>
<sequence length="65" mass="7169">MSTEGDDLDAQIDAWTQEQLAASPGWSMEKWSSVMAILELDDPRQPDLVTGEQEMTCPPVALVSF</sequence>
<evidence type="ECO:0000313" key="1">
    <source>
        <dbReference type="EMBL" id="OPF71178.1"/>
    </source>
</evidence>
<comment type="caution">
    <text evidence="1">The sequence shown here is derived from an EMBL/GenBank/DDBJ whole genome shotgun (WGS) entry which is preliminary data.</text>
</comment>
<keyword evidence="2" id="KW-1185">Reference proteome</keyword>
<dbReference type="RefSeq" id="WP_046086917.1">
    <property type="nucleotide sequence ID" value="NZ_LAKD02000121.1"/>
</dbReference>
<accession>A0A1V4CVF2</accession>
<proteinExistence type="predicted"/>
<dbReference type="EMBL" id="LAKD02000121">
    <property type="protein sequence ID" value="OPF71178.1"/>
    <property type="molecule type" value="Genomic_DNA"/>
</dbReference>